<reference evidence="1" key="2">
    <citation type="journal article" date="2020" name="Nat. Commun.">
        <title>Large-scale genome sequencing of mycorrhizal fungi provides insights into the early evolution of symbiotic traits.</title>
        <authorList>
            <person name="Miyauchi S."/>
            <person name="Kiss E."/>
            <person name="Kuo A."/>
            <person name="Drula E."/>
            <person name="Kohler A."/>
            <person name="Sanchez-Garcia M."/>
            <person name="Morin E."/>
            <person name="Andreopoulos B."/>
            <person name="Barry K.W."/>
            <person name="Bonito G."/>
            <person name="Buee M."/>
            <person name="Carver A."/>
            <person name="Chen C."/>
            <person name="Cichocki N."/>
            <person name="Clum A."/>
            <person name="Culley D."/>
            <person name="Crous P.W."/>
            <person name="Fauchery L."/>
            <person name="Girlanda M."/>
            <person name="Hayes R.D."/>
            <person name="Keri Z."/>
            <person name="LaButti K."/>
            <person name="Lipzen A."/>
            <person name="Lombard V."/>
            <person name="Magnuson J."/>
            <person name="Maillard F."/>
            <person name="Murat C."/>
            <person name="Nolan M."/>
            <person name="Ohm R.A."/>
            <person name="Pangilinan J."/>
            <person name="Pereira M.F."/>
            <person name="Perotto S."/>
            <person name="Peter M."/>
            <person name="Pfister S."/>
            <person name="Riley R."/>
            <person name="Sitrit Y."/>
            <person name="Stielow J.B."/>
            <person name="Szollosi G."/>
            <person name="Zifcakova L."/>
            <person name="Stursova M."/>
            <person name="Spatafora J.W."/>
            <person name="Tedersoo L."/>
            <person name="Vaario L.M."/>
            <person name="Yamada A."/>
            <person name="Yan M."/>
            <person name="Wang P."/>
            <person name="Xu J."/>
            <person name="Bruns T."/>
            <person name="Baldrian P."/>
            <person name="Vilgalys R."/>
            <person name="Dunand C."/>
            <person name="Henrissat B."/>
            <person name="Grigoriev I.V."/>
            <person name="Hibbett D."/>
            <person name="Nagy L.G."/>
            <person name="Martin F.M."/>
        </authorList>
    </citation>
    <scope>NUCLEOTIDE SEQUENCE</scope>
    <source>
        <strain evidence="1">P2</strain>
    </source>
</reference>
<protein>
    <submittedName>
        <fullName evidence="1">Uncharacterized protein</fullName>
    </submittedName>
</protein>
<evidence type="ECO:0000313" key="2">
    <source>
        <dbReference type="Proteomes" id="UP000886501"/>
    </source>
</evidence>
<dbReference type="EMBL" id="MU118059">
    <property type="protein sequence ID" value="KAF9646396.1"/>
    <property type="molecule type" value="Genomic_DNA"/>
</dbReference>
<evidence type="ECO:0000313" key="1">
    <source>
        <dbReference type="EMBL" id="KAF9646396.1"/>
    </source>
</evidence>
<accession>A0ACB6ZBB1</accession>
<sequence length="110" mass="12301">MIIKGESALNQDNQDIQPPPPEYTETPVRPEPTHAQQPTPTAQLQYPPQPSPYNQDSFTPQQRQVRIGQEYRDRLLAQCANGDHDATTTFGICGIICAILLFPIGLVCLW</sequence>
<organism evidence="1 2">
    <name type="scientific">Thelephora ganbajun</name>
    <name type="common">Ganba fungus</name>
    <dbReference type="NCBI Taxonomy" id="370292"/>
    <lineage>
        <taxon>Eukaryota</taxon>
        <taxon>Fungi</taxon>
        <taxon>Dikarya</taxon>
        <taxon>Basidiomycota</taxon>
        <taxon>Agaricomycotina</taxon>
        <taxon>Agaricomycetes</taxon>
        <taxon>Thelephorales</taxon>
        <taxon>Thelephoraceae</taxon>
        <taxon>Thelephora</taxon>
    </lineage>
</organism>
<gene>
    <name evidence="1" type="ORF">BDM02DRAFT_3118715</name>
</gene>
<dbReference type="Proteomes" id="UP000886501">
    <property type="component" value="Unassembled WGS sequence"/>
</dbReference>
<name>A0ACB6ZBB1_THEGA</name>
<reference evidence="1" key="1">
    <citation type="submission" date="2019-10" db="EMBL/GenBank/DDBJ databases">
        <authorList>
            <consortium name="DOE Joint Genome Institute"/>
            <person name="Kuo A."/>
            <person name="Miyauchi S."/>
            <person name="Kiss E."/>
            <person name="Drula E."/>
            <person name="Kohler A."/>
            <person name="Sanchez-Garcia M."/>
            <person name="Andreopoulos B."/>
            <person name="Barry K.W."/>
            <person name="Bonito G."/>
            <person name="Buee M."/>
            <person name="Carver A."/>
            <person name="Chen C."/>
            <person name="Cichocki N."/>
            <person name="Clum A."/>
            <person name="Culley D."/>
            <person name="Crous P.W."/>
            <person name="Fauchery L."/>
            <person name="Girlanda M."/>
            <person name="Hayes R."/>
            <person name="Keri Z."/>
            <person name="Labutti K."/>
            <person name="Lipzen A."/>
            <person name="Lombard V."/>
            <person name="Magnuson J."/>
            <person name="Maillard F."/>
            <person name="Morin E."/>
            <person name="Murat C."/>
            <person name="Nolan M."/>
            <person name="Ohm R."/>
            <person name="Pangilinan J."/>
            <person name="Pereira M."/>
            <person name="Perotto S."/>
            <person name="Peter M."/>
            <person name="Riley R."/>
            <person name="Sitrit Y."/>
            <person name="Stielow B."/>
            <person name="Szollosi G."/>
            <person name="Zifcakova L."/>
            <person name="Stursova M."/>
            <person name="Spatafora J.W."/>
            <person name="Tedersoo L."/>
            <person name="Vaario L.-M."/>
            <person name="Yamada A."/>
            <person name="Yan M."/>
            <person name="Wang P."/>
            <person name="Xu J."/>
            <person name="Bruns T."/>
            <person name="Baldrian P."/>
            <person name="Vilgalys R."/>
            <person name="Henrissat B."/>
            <person name="Grigoriev I.V."/>
            <person name="Hibbett D."/>
            <person name="Nagy L.G."/>
            <person name="Martin F.M."/>
        </authorList>
    </citation>
    <scope>NUCLEOTIDE SEQUENCE</scope>
    <source>
        <strain evidence="1">P2</strain>
    </source>
</reference>
<proteinExistence type="predicted"/>
<comment type="caution">
    <text evidence="1">The sequence shown here is derived from an EMBL/GenBank/DDBJ whole genome shotgun (WGS) entry which is preliminary data.</text>
</comment>
<keyword evidence="2" id="KW-1185">Reference proteome</keyword>